<evidence type="ECO:0000313" key="10">
    <source>
        <dbReference type="Proteomes" id="UP000249061"/>
    </source>
</evidence>
<dbReference type="Proteomes" id="UP000249061">
    <property type="component" value="Unassembled WGS sequence"/>
</dbReference>
<comment type="cofactor">
    <cofactor evidence="7">
        <name>heme</name>
        <dbReference type="ChEBI" id="CHEBI:30413"/>
    </cofactor>
</comment>
<evidence type="ECO:0000256" key="1">
    <source>
        <dbReference type="ARBA" id="ARBA00010617"/>
    </source>
</evidence>
<accession>A0A2W5T3L4</accession>
<evidence type="ECO:0000256" key="5">
    <source>
        <dbReference type="ARBA" id="ARBA00023004"/>
    </source>
</evidence>
<dbReference type="PANTHER" id="PTHR24291">
    <property type="entry name" value="CYTOCHROME P450 FAMILY 4"/>
    <property type="match status" value="1"/>
</dbReference>
<dbReference type="InterPro" id="IPR001128">
    <property type="entry name" value="Cyt_P450"/>
</dbReference>
<sequence length="450" mass="50378">MSALRPPSPPAWPLLGHLPRVRNEGMLQVLDDARARLGDTFALDVGFHTVVFSHPEAIKRVLAGNAKNYVKGSTYDGVRRIIGNGVLALEGDAWKARRTLMNPAFHRSALGKLTQAMADTGRAHFDRLREANGAKPFRIDVHREMVKLTLDVVTVALFGKELLGEADISYEALGASLELVSQQGNGFVLPRWVPTPGNRKFHRTMSEVEGAIYRVIAAGRKREAGDGTLLSMLTHSVDAETQQPLTDQELRDEVFTLFVAGHETTALTLTWLFTLLEGRTDVLEAMREEVDRVLGEREPTFEDYPKLPYLRQVVDETLRLRGPVAMTARNAVADDDVMGFQVKAGDVVMPFFYGAHRHPDFWDEPAKFDPSRFSPERSAGRHPWSYTPFSAGQRACIGNTFSLVETVVLLAQLVRRFDLEIDRTVHDVKPVTMVTVRPDREVFVTLTPRR</sequence>
<feature type="binding site" description="axial binding residue" evidence="7">
    <location>
        <position position="396"/>
    </location>
    <ligand>
        <name>heme</name>
        <dbReference type="ChEBI" id="CHEBI:30413"/>
    </ligand>
    <ligandPart>
        <name>Fe</name>
        <dbReference type="ChEBI" id="CHEBI:18248"/>
    </ligandPart>
</feature>
<dbReference type="GO" id="GO:0016705">
    <property type="term" value="F:oxidoreductase activity, acting on paired donors, with incorporation or reduction of molecular oxygen"/>
    <property type="evidence" value="ECO:0007669"/>
    <property type="project" value="InterPro"/>
</dbReference>
<dbReference type="AlphaFoldDB" id="A0A2W5T3L4"/>
<dbReference type="GO" id="GO:0020037">
    <property type="term" value="F:heme binding"/>
    <property type="evidence" value="ECO:0007669"/>
    <property type="project" value="InterPro"/>
</dbReference>
<name>A0A2W5T3L4_9BACT</name>
<evidence type="ECO:0000256" key="3">
    <source>
        <dbReference type="ARBA" id="ARBA00022723"/>
    </source>
</evidence>
<comment type="similarity">
    <text evidence="1 8">Belongs to the cytochrome P450 family.</text>
</comment>
<dbReference type="GO" id="GO:0005506">
    <property type="term" value="F:iron ion binding"/>
    <property type="evidence" value="ECO:0007669"/>
    <property type="project" value="InterPro"/>
</dbReference>
<dbReference type="PANTHER" id="PTHR24291:SF50">
    <property type="entry name" value="BIFUNCTIONAL ALBAFLAVENONE MONOOXYGENASE_TERPENE SYNTHASE"/>
    <property type="match status" value="1"/>
</dbReference>
<evidence type="ECO:0000256" key="2">
    <source>
        <dbReference type="ARBA" id="ARBA00022617"/>
    </source>
</evidence>
<evidence type="ECO:0000256" key="6">
    <source>
        <dbReference type="ARBA" id="ARBA00023033"/>
    </source>
</evidence>
<dbReference type="GO" id="GO:0004497">
    <property type="term" value="F:monooxygenase activity"/>
    <property type="evidence" value="ECO:0007669"/>
    <property type="project" value="UniProtKB-KW"/>
</dbReference>
<keyword evidence="2 7" id="KW-0349">Heme</keyword>
<evidence type="ECO:0000256" key="4">
    <source>
        <dbReference type="ARBA" id="ARBA00023002"/>
    </source>
</evidence>
<dbReference type="PRINTS" id="PR00385">
    <property type="entry name" value="P450"/>
</dbReference>
<dbReference type="PRINTS" id="PR00463">
    <property type="entry name" value="EP450I"/>
</dbReference>
<keyword evidence="4 8" id="KW-0560">Oxidoreductase</keyword>
<proteinExistence type="inferred from homology"/>
<dbReference type="InterPro" id="IPR036396">
    <property type="entry name" value="Cyt_P450_sf"/>
</dbReference>
<dbReference type="PROSITE" id="PS00086">
    <property type="entry name" value="CYTOCHROME_P450"/>
    <property type="match status" value="1"/>
</dbReference>
<reference evidence="9 10" key="1">
    <citation type="submission" date="2017-08" db="EMBL/GenBank/DDBJ databases">
        <title>Infants hospitalized years apart are colonized by the same room-sourced microbial strains.</title>
        <authorList>
            <person name="Brooks B."/>
            <person name="Olm M.R."/>
            <person name="Firek B.A."/>
            <person name="Baker R."/>
            <person name="Thomas B.C."/>
            <person name="Morowitz M.J."/>
            <person name="Banfield J.F."/>
        </authorList>
    </citation>
    <scope>NUCLEOTIDE SEQUENCE [LARGE SCALE GENOMIC DNA]</scope>
    <source>
        <strain evidence="9">S2_003_000_R2_14</strain>
    </source>
</reference>
<comment type="caution">
    <text evidence="9">The sequence shown here is derived from an EMBL/GenBank/DDBJ whole genome shotgun (WGS) entry which is preliminary data.</text>
</comment>
<dbReference type="InterPro" id="IPR050196">
    <property type="entry name" value="Cytochrome_P450_Monoox"/>
</dbReference>
<keyword evidence="5 7" id="KW-0408">Iron</keyword>
<gene>
    <name evidence="9" type="ORF">DI536_24245</name>
</gene>
<protein>
    <recommendedName>
        <fullName evidence="11">Cytochrome P450</fullName>
    </recommendedName>
</protein>
<dbReference type="SUPFAM" id="SSF48264">
    <property type="entry name" value="Cytochrome P450"/>
    <property type="match status" value="1"/>
</dbReference>
<evidence type="ECO:0000256" key="8">
    <source>
        <dbReference type="RuleBase" id="RU000461"/>
    </source>
</evidence>
<dbReference type="Pfam" id="PF00067">
    <property type="entry name" value="p450"/>
    <property type="match status" value="1"/>
</dbReference>
<organism evidence="9 10">
    <name type="scientific">Archangium gephyra</name>
    <dbReference type="NCBI Taxonomy" id="48"/>
    <lineage>
        <taxon>Bacteria</taxon>
        <taxon>Pseudomonadati</taxon>
        <taxon>Myxococcota</taxon>
        <taxon>Myxococcia</taxon>
        <taxon>Myxococcales</taxon>
        <taxon>Cystobacterineae</taxon>
        <taxon>Archangiaceae</taxon>
        <taxon>Archangium</taxon>
    </lineage>
</organism>
<keyword evidence="3 7" id="KW-0479">Metal-binding</keyword>
<evidence type="ECO:0008006" key="11">
    <source>
        <dbReference type="Google" id="ProtNLM"/>
    </source>
</evidence>
<dbReference type="InterPro" id="IPR017972">
    <property type="entry name" value="Cyt_P450_CS"/>
</dbReference>
<dbReference type="InterPro" id="IPR002401">
    <property type="entry name" value="Cyt_P450_E_grp-I"/>
</dbReference>
<dbReference type="EMBL" id="QFQP01000024">
    <property type="protein sequence ID" value="PZR08617.1"/>
    <property type="molecule type" value="Genomic_DNA"/>
</dbReference>
<dbReference type="Gene3D" id="1.10.630.10">
    <property type="entry name" value="Cytochrome P450"/>
    <property type="match status" value="1"/>
</dbReference>
<evidence type="ECO:0000313" key="9">
    <source>
        <dbReference type="EMBL" id="PZR08617.1"/>
    </source>
</evidence>
<evidence type="ECO:0000256" key="7">
    <source>
        <dbReference type="PIRSR" id="PIRSR602401-1"/>
    </source>
</evidence>
<keyword evidence="6 8" id="KW-0503">Monooxygenase</keyword>